<comment type="similarity">
    <text evidence="4 15">In the N-terminal section; belongs to the cytidine and deoxycytidylate deaminase family.</text>
</comment>
<dbReference type="RefSeq" id="WP_013175051.1">
    <property type="nucleotide sequence ID" value="NC_014220.1"/>
</dbReference>
<feature type="active site" description="Proton donor" evidence="16">
    <location>
        <position position="53"/>
    </location>
</feature>
<feature type="binding site" evidence="18">
    <location>
        <position position="51"/>
    </location>
    <ligand>
        <name>Zn(2+)</name>
        <dbReference type="ChEBI" id="CHEBI:29105"/>
        <note>catalytic</note>
    </ligand>
</feature>
<dbReference type="InterPro" id="IPR002125">
    <property type="entry name" value="CMP_dCMP_dom"/>
</dbReference>
<evidence type="ECO:0000256" key="15">
    <source>
        <dbReference type="PIRNR" id="PIRNR006769"/>
    </source>
</evidence>
<feature type="binding site" evidence="17">
    <location>
        <begin position="298"/>
        <end position="304"/>
    </location>
    <ligand>
        <name>NADP(+)</name>
        <dbReference type="ChEBI" id="CHEBI:58349"/>
    </ligand>
</feature>
<keyword evidence="12" id="KW-0511">Multifunctional enzyme</keyword>
<evidence type="ECO:0000259" key="19">
    <source>
        <dbReference type="PROSITE" id="PS51747"/>
    </source>
</evidence>
<evidence type="ECO:0000256" key="3">
    <source>
        <dbReference type="ARBA" id="ARBA00004910"/>
    </source>
</evidence>
<dbReference type="InterPro" id="IPR011549">
    <property type="entry name" value="RibD_C"/>
</dbReference>
<dbReference type="SUPFAM" id="SSF53597">
    <property type="entry name" value="Dihydrofolate reductase-like"/>
    <property type="match status" value="1"/>
</dbReference>
<evidence type="ECO:0000313" key="20">
    <source>
        <dbReference type="EMBL" id="ADI01649.1"/>
    </source>
</evidence>
<dbReference type="InterPro" id="IPR016193">
    <property type="entry name" value="Cytidine_deaminase-like"/>
</dbReference>
<dbReference type="PROSITE" id="PS00903">
    <property type="entry name" value="CYT_DCMP_DEAMINASES_1"/>
    <property type="match status" value="1"/>
</dbReference>
<feature type="binding site" evidence="17">
    <location>
        <position position="155"/>
    </location>
    <ligand>
        <name>NADP(+)</name>
        <dbReference type="ChEBI" id="CHEBI:58349"/>
    </ligand>
</feature>
<dbReference type="Pfam" id="PF00383">
    <property type="entry name" value="dCMP_cyt_deam_1"/>
    <property type="match status" value="1"/>
</dbReference>
<dbReference type="HOGENOM" id="CLU_036590_1_2_9"/>
<evidence type="ECO:0000256" key="11">
    <source>
        <dbReference type="ARBA" id="ARBA00023002"/>
    </source>
</evidence>
<keyword evidence="8 15" id="KW-0378">Hydrolase</keyword>
<keyword evidence="9 15" id="KW-0862">Zinc</keyword>
<dbReference type="EC" id="3.5.4.26" evidence="15"/>
<gene>
    <name evidence="20" type="ordered locus">Slip_0869</name>
</gene>
<evidence type="ECO:0000256" key="17">
    <source>
        <dbReference type="PIRSR" id="PIRSR006769-2"/>
    </source>
</evidence>
<organism evidence="20 21">
    <name type="scientific">Syntrophothermus lipocalidus (strain DSM 12680 / TGB-C1)</name>
    <dbReference type="NCBI Taxonomy" id="643648"/>
    <lineage>
        <taxon>Bacteria</taxon>
        <taxon>Bacillati</taxon>
        <taxon>Bacillota</taxon>
        <taxon>Clostridia</taxon>
        <taxon>Eubacteriales</taxon>
        <taxon>Syntrophomonadaceae</taxon>
        <taxon>Syntrophothermus</taxon>
    </lineage>
</organism>
<dbReference type="InterPro" id="IPR024072">
    <property type="entry name" value="DHFR-like_dom_sf"/>
</dbReference>
<name>D7CLR4_SYNLT</name>
<dbReference type="eggNOG" id="COG0117">
    <property type="taxonomic scope" value="Bacteria"/>
</dbReference>
<dbReference type="InterPro" id="IPR050765">
    <property type="entry name" value="Riboflavin_Biosynth_HTPR"/>
</dbReference>
<protein>
    <recommendedName>
        <fullName evidence="15">Riboflavin biosynthesis protein RibD</fullName>
    </recommendedName>
    <domain>
        <recommendedName>
            <fullName evidence="15">Diaminohydroxyphosphoribosylaminopyrimidine deaminase</fullName>
            <shortName evidence="15">DRAP deaminase</shortName>
            <ecNumber evidence="15">3.5.4.26</ecNumber>
        </recommendedName>
        <alternativeName>
            <fullName evidence="15">Riboflavin-specific deaminase</fullName>
        </alternativeName>
    </domain>
    <domain>
        <recommendedName>
            <fullName evidence="15">5-amino-6-(5-phosphoribosylamino)uracil reductase</fullName>
            <ecNumber evidence="15">1.1.1.193</ecNumber>
        </recommendedName>
        <alternativeName>
            <fullName evidence="15">HTP reductase</fullName>
        </alternativeName>
    </domain>
</protein>
<sequence length="364" mass="39336">MSIDEKYMGRAVELAVQALGRTSPNPVVGAVVVLEGEVVGEGYHQLAGTPHAEIHALNQAGERARGATLYVTLEPCCHYGKTPPCVDAIIGSGIKRVVVAIQDPNPQVSGQGIARLKAAGIEVEVGVLEEEARRANEFFFKFITTGMPFVALKTAMTMDGKIATRTGDSRWVTGEKARRFVHELRNIYDAVLVGVGTVLKDNPMLNTRLDVAGKRDPMRVILDGRLEIPLDSQIVLTSNQQCTLVVTSRKADIGKIAVLEDAGVEVLQLGDKPDFIPLVPVLEELARLGVTSILVEGGGQVNASFLEAGLVDKVYWFIAPKICGGESAPTPVRGTGVEMMDQARKLRQFDLSRFDDDVLITGYF</sequence>
<evidence type="ECO:0000256" key="16">
    <source>
        <dbReference type="PIRSR" id="PIRSR006769-1"/>
    </source>
</evidence>
<dbReference type="GO" id="GO:0008835">
    <property type="term" value="F:diaminohydroxyphosphoribosylaminopyrimidine deaminase activity"/>
    <property type="evidence" value="ECO:0007669"/>
    <property type="project" value="UniProtKB-EC"/>
</dbReference>
<evidence type="ECO:0000256" key="6">
    <source>
        <dbReference type="ARBA" id="ARBA00022619"/>
    </source>
</evidence>
<feature type="binding site" evidence="17">
    <location>
        <position position="201"/>
    </location>
    <ligand>
        <name>NADP(+)</name>
        <dbReference type="ChEBI" id="CHEBI:58349"/>
    </ligand>
</feature>
<dbReference type="SUPFAM" id="SSF53927">
    <property type="entry name" value="Cytidine deaminase-like"/>
    <property type="match status" value="1"/>
</dbReference>
<feature type="binding site" evidence="17">
    <location>
        <position position="296"/>
    </location>
    <ligand>
        <name>substrate</name>
    </ligand>
</feature>
<dbReference type="NCBIfam" id="TIGR00326">
    <property type="entry name" value="eubact_ribD"/>
    <property type="match status" value="1"/>
</dbReference>
<keyword evidence="11 15" id="KW-0560">Oxidoreductase</keyword>
<reference evidence="21" key="1">
    <citation type="journal article" date="2010" name="Stand. Genomic Sci.">
        <title>Complete genome sequence of Syntrophothermus lipocalidus type strain (TGB-C1T).</title>
        <authorList>
            <consortium name="US DOE Joint Genome Institute (JGI-PGF)"/>
            <person name="Djao O."/>
            <person name="Zhang X."/>
            <person name="Lucas S."/>
            <person name="Lapidus A."/>
            <person name="Glavina Del Rio T."/>
            <person name="Nolan M."/>
            <person name="Tice H."/>
            <person name="Cheng J."/>
            <person name="Han C."/>
            <person name="Tapia R."/>
            <person name="Goodwin L."/>
            <person name="Pitluck S."/>
            <person name="Liolios K."/>
            <person name="Ivanova N."/>
            <person name="Mavromatis K."/>
            <person name="Mikhailova N."/>
            <person name="Ovchinnikova G."/>
            <person name="Pati A."/>
            <person name="Brambilla E."/>
            <person name="Chen A."/>
            <person name="Palaniappan K."/>
            <person name="Land M."/>
            <person name="Hauser L."/>
            <person name="Chang Y."/>
            <person name="Jeffries C."/>
            <person name="Rohde M."/>
            <person name="Sikorski J."/>
            <person name="Spring S."/>
            <person name="Goker M."/>
            <person name="Detter J."/>
            <person name="Woyke T."/>
            <person name="Bristow J."/>
            <person name="Eisen J."/>
            <person name="Markowitz V."/>
            <person name="Hugenholtz P."/>
            <person name="Kyrpides N."/>
            <person name="Klenk H."/>
        </authorList>
    </citation>
    <scope>NUCLEOTIDE SEQUENCE [LARGE SCALE GENOMIC DNA]</scope>
    <source>
        <strain evidence="21">DSM 12680 / TGB-C1</strain>
    </source>
</reference>
<dbReference type="FunFam" id="3.40.140.10:FF:000025">
    <property type="entry name" value="Riboflavin biosynthesis protein RibD"/>
    <property type="match status" value="1"/>
</dbReference>
<evidence type="ECO:0000313" key="21">
    <source>
        <dbReference type="Proteomes" id="UP000000378"/>
    </source>
</evidence>
<dbReference type="eggNOG" id="COG1985">
    <property type="taxonomic scope" value="Bacteria"/>
</dbReference>
<evidence type="ECO:0000256" key="2">
    <source>
        <dbReference type="ARBA" id="ARBA00004882"/>
    </source>
</evidence>
<dbReference type="InterPro" id="IPR002734">
    <property type="entry name" value="RibDG_C"/>
</dbReference>
<comment type="similarity">
    <text evidence="5 15">In the C-terminal section; belongs to the HTP reductase family.</text>
</comment>
<dbReference type="GO" id="GO:0009231">
    <property type="term" value="P:riboflavin biosynthetic process"/>
    <property type="evidence" value="ECO:0007669"/>
    <property type="project" value="UniProtKB-UniPathway"/>
</dbReference>
<evidence type="ECO:0000256" key="5">
    <source>
        <dbReference type="ARBA" id="ARBA00007417"/>
    </source>
</evidence>
<dbReference type="CDD" id="cd01284">
    <property type="entry name" value="Riboflavin_deaminase-reductase"/>
    <property type="match status" value="1"/>
</dbReference>
<dbReference type="Gene3D" id="3.40.140.10">
    <property type="entry name" value="Cytidine Deaminase, domain 2"/>
    <property type="match status" value="1"/>
</dbReference>
<accession>D7CLR4</accession>
<comment type="function">
    <text evidence="1 15">Converts 2,5-diamino-6-(ribosylamino)-4(3h)-pyrimidinone 5'-phosphate into 5-amino-6-(ribosylamino)-2,4(1h,3h)-pyrimidinedione 5'-phosphate.</text>
</comment>
<dbReference type="STRING" id="643648.Slip_0869"/>
<feature type="binding site" evidence="17">
    <location>
        <position position="205"/>
    </location>
    <ligand>
        <name>substrate</name>
    </ligand>
</feature>
<evidence type="ECO:0000256" key="7">
    <source>
        <dbReference type="ARBA" id="ARBA00022723"/>
    </source>
</evidence>
<evidence type="ECO:0000256" key="12">
    <source>
        <dbReference type="ARBA" id="ARBA00023268"/>
    </source>
</evidence>
<dbReference type="GO" id="GO:0008270">
    <property type="term" value="F:zinc ion binding"/>
    <property type="evidence" value="ECO:0007669"/>
    <property type="project" value="InterPro"/>
</dbReference>
<feature type="binding site" evidence="18">
    <location>
        <position position="76"/>
    </location>
    <ligand>
        <name>Zn(2+)</name>
        <dbReference type="ChEBI" id="CHEBI:29105"/>
        <note>catalytic</note>
    </ligand>
</feature>
<reference evidence="20 21" key="2">
    <citation type="journal article" date="2010" name="Stand. Genomic Sci.">
        <title>Complete genome sequence of Syntrophothermus lipocalidus type strain (TGB-C1).</title>
        <authorList>
            <person name="Djao O.D."/>
            <person name="Zhang X."/>
            <person name="Lucas S."/>
            <person name="Lapidus A."/>
            <person name="Del Rio T.G."/>
            <person name="Nolan M."/>
            <person name="Tice H."/>
            <person name="Cheng J.F."/>
            <person name="Han C."/>
            <person name="Tapia R."/>
            <person name="Goodwin L."/>
            <person name="Pitluck S."/>
            <person name="Liolios K."/>
            <person name="Ivanova N."/>
            <person name="Mavromatis K."/>
            <person name="Mikhailova N."/>
            <person name="Ovchinnikova G."/>
            <person name="Pati A."/>
            <person name="Brambilla E."/>
            <person name="Chen A."/>
            <person name="Palaniappan K."/>
            <person name="Land M."/>
            <person name="Hauser L."/>
            <person name="Chang Y.J."/>
            <person name="Jeffries C.D."/>
            <person name="Rohde M."/>
            <person name="Sikorski J."/>
            <person name="Spring S."/>
            <person name="Goker M."/>
            <person name="Detter J.C."/>
            <person name="Woyke T."/>
            <person name="Bristow J."/>
            <person name="Eisen J.A."/>
            <person name="Markowitz V."/>
            <person name="Hugenholtz P."/>
            <person name="Kyrpides N.C."/>
            <person name="Klenk H.P."/>
        </authorList>
    </citation>
    <scope>NUCLEOTIDE SEQUENCE [LARGE SCALE GENOMIC DNA]</scope>
    <source>
        <strain evidence="21">DSM 12680 / TGB-C1</strain>
    </source>
</reference>
<evidence type="ECO:0000256" key="10">
    <source>
        <dbReference type="ARBA" id="ARBA00022857"/>
    </source>
</evidence>
<proteinExistence type="inferred from homology"/>
<dbReference type="InterPro" id="IPR016192">
    <property type="entry name" value="APOBEC/CMP_deaminase_Zn-bd"/>
</dbReference>
<evidence type="ECO:0000256" key="13">
    <source>
        <dbReference type="ARBA" id="ARBA00049861"/>
    </source>
</evidence>
<dbReference type="PIRSF" id="PIRSF006769">
    <property type="entry name" value="RibD"/>
    <property type="match status" value="1"/>
</dbReference>
<feature type="binding site" evidence="17">
    <location>
        <position position="185"/>
    </location>
    <ligand>
        <name>substrate</name>
    </ligand>
</feature>
<evidence type="ECO:0000256" key="8">
    <source>
        <dbReference type="ARBA" id="ARBA00022801"/>
    </source>
</evidence>
<keyword evidence="21" id="KW-1185">Reference proteome</keyword>
<feature type="binding site" evidence="17">
    <location>
        <position position="208"/>
    </location>
    <ligand>
        <name>substrate</name>
    </ligand>
</feature>
<dbReference type="PANTHER" id="PTHR38011">
    <property type="entry name" value="DIHYDROFOLATE REDUCTASE FAMILY PROTEIN (AFU_ORTHOLOGUE AFUA_8G06820)"/>
    <property type="match status" value="1"/>
</dbReference>
<feature type="binding site" evidence="17">
    <location>
        <position position="169"/>
    </location>
    <ligand>
        <name>NADP(+)</name>
        <dbReference type="ChEBI" id="CHEBI:58349"/>
    </ligand>
</feature>
<dbReference type="EC" id="1.1.1.193" evidence="15"/>
<dbReference type="NCBIfam" id="TIGR00227">
    <property type="entry name" value="ribD_Cterm"/>
    <property type="match status" value="1"/>
</dbReference>
<dbReference type="PANTHER" id="PTHR38011:SF7">
    <property type="entry name" value="2,5-DIAMINO-6-RIBOSYLAMINO-4(3H)-PYRIMIDINONE 5'-PHOSPHATE REDUCTASE"/>
    <property type="match status" value="1"/>
</dbReference>
<keyword evidence="7 15" id="KW-0479">Metal-binding</keyword>
<evidence type="ECO:0000256" key="4">
    <source>
        <dbReference type="ARBA" id="ARBA00005259"/>
    </source>
</evidence>
<feature type="domain" description="CMP/dCMP-type deaminase" evidence="19">
    <location>
        <begin position="2"/>
        <end position="124"/>
    </location>
</feature>
<evidence type="ECO:0000256" key="14">
    <source>
        <dbReference type="ARBA" id="ARBA00049886"/>
    </source>
</evidence>
<dbReference type="PROSITE" id="PS51747">
    <property type="entry name" value="CYT_DCMP_DEAMINASES_2"/>
    <property type="match status" value="1"/>
</dbReference>
<dbReference type="InterPro" id="IPR004794">
    <property type="entry name" value="Eubact_RibD"/>
</dbReference>
<dbReference type="GO" id="GO:0050661">
    <property type="term" value="F:NADP binding"/>
    <property type="evidence" value="ECO:0007669"/>
    <property type="project" value="InterPro"/>
</dbReference>
<dbReference type="GO" id="GO:0008703">
    <property type="term" value="F:5-amino-6-(5-phosphoribosylamino)uracil reductase activity"/>
    <property type="evidence" value="ECO:0007669"/>
    <property type="project" value="UniProtKB-EC"/>
</dbReference>
<comment type="catalytic activity">
    <reaction evidence="13 15">
        <text>5-amino-6-(5-phospho-D-ribitylamino)uracil + NADP(+) = 5-amino-6-(5-phospho-D-ribosylamino)uracil + NADPH + H(+)</text>
        <dbReference type="Rhea" id="RHEA:17845"/>
        <dbReference type="ChEBI" id="CHEBI:15378"/>
        <dbReference type="ChEBI" id="CHEBI:57783"/>
        <dbReference type="ChEBI" id="CHEBI:58349"/>
        <dbReference type="ChEBI" id="CHEBI:58421"/>
        <dbReference type="ChEBI" id="CHEBI:58453"/>
        <dbReference type="EC" id="1.1.1.193"/>
    </reaction>
</comment>
<feature type="binding site" evidence="18">
    <location>
        <position position="85"/>
    </location>
    <ligand>
        <name>Zn(2+)</name>
        <dbReference type="ChEBI" id="CHEBI:29105"/>
        <note>catalytic</note>
    </ligand>
</feature>
<dbReference type="Pfam" id="PF01872">
    <property type="entry name" value="RibD_C"/>
    <property type="match status" value="1"/>
</dbReference>
<dbReference type="KEGG" id="slp:Slip_0869"/>
<dbReference type="EMBL" id="CP002048">
    <property type="protein sequence ID" value="ADI01649.1"/>
    <property type="molecule type" value="Genomic_DNA"/>
</dbReference>
<comment type="catalytic activity">
    <reaction evidence="14 15">
        <text>2,5-diamino-6-hydroxy-4-(5-phosphoribosylamino)-pyrimidine + H2O + H(+) = 5-amino-6-(5-phospho-D-ribosylamino)uracil + NH4(+)</text>
        <dbReference type="Rhea" id="RHEA:21868"/>
        <dbReference type="ChEBI" id="CHEBI:15377"/>
        <dbReference type="ChEBI" id="CHEBI:15378"/>
        <dbReference type="ChEBI" id="CHEBI:28938"/>
        <dbReference type="ChEBI" id="CHEBI:58453"/>
        <dbReference type="ChEBI" id="CHEBI:58614"/>
        <dbReference type="EC" id="3.5.4.26"/>
    </reaction>
</comment>
<dbReference type="Gene3D" id="3.40.430.10">
    <property type="entry name" value="Dihydrofolate Reductase, subunit A"/>
    <property type="match status" value="1"/>
</dbReference>
<evidence type="ECO:0000256" key="9">
    <source>
        <dbReference type="ARBA" id="ARBA00022833"/>
    </source>
</evidence>
<comment type="pathway">
    <text evidence="2 15">Cofactor biosynthesis; riboflavin biosynthesis; 5-amino-6-(D-ribitylamino)uracil from GTP: step 2/4.</text>
</comment>
<feature type="binding site" evidence="17">
    <location>
        <position position="171"/>
    </location>
    <ligand>
        <name>NADP(+)</name>
        <dbReference type="ChEBI" id="CHEBI:58349"/>
    </ligand>
</feature>
<dbReference type="AlphaFoldDB" id="D7CLR4"/>
<evidence type="ECO:0000256" key="1">
    <source>
        <dbReference type="ARBA" id="ARBA00002151"/>
    </source>
</evidence>
<dbReference type="Proteomes" id="UP000000378">
    <property type="component" value="Chromosome"/>
</dbReference>
<comment type="pathway">
    <text evidence="3 15">Cofactor biosynthesis; riboflavin biosynthesis; 5-amino-6-(D-ribitylamino)uracil from GTP: step 3/4.</text>
</comment>
<keyword evidence="6 15" id="KW-0686">Riboflavin biosynthesis</keyword>
<dbReference type="UniPathway" id="UPA00275">
    <property type="reaction ID" value="UER00401"/>
</dbReference>
<keyword evidence="10 15" id="KW-0521">NADP</keyword>
<feature type="binding site" evidence="17">
    <location>
        <position position="197"/>
    </location>
    <ligand>
        <name>NADP(+)</name>
        <dbReference type="ChEBI" id="CHEBI:58349"/>
    </ligand>
</feature>
<comment type="cofactor">
    <cofactor evidence="15 18">
        <name>Zn(2+)</name>
        <dbReference type="ChEBI" id="CHEBI:29105"/>
    </cofactor>
    <text evidence="15 18">Binds 1 zinc ion.</text>
</comment>
<evidence type="ECO:0000256" key="18">
    <source>
        <dbReference type="PIRSR" id="PIRSR006769-3"/>
    </source>
</evidence>